<keyword evidence="1" id="KW-0472">Membrane</keyword>
<evidence type="ECO:0000256" key="1">
    <source>
        <dbReference type="SAM" id="Phobius"/>
    </source>
</evidence>
<keyword evidence="3" id="KW-1185">Reference proteome</keyword>
<dbReference type="RefSeq" id="WP_305907523.1">
    <property type="nucleotide sequence ID" value="NZ_CP157743.1"/>
</dbReference>
<name>A0AAU7NRX0_9GAMM</name>
<keyword evidence="1" id="KW-1133">Transmembrane helix</keyword>
<dbReference type="EMBL" id="CP157743">
    <property type="protein sequence ID" value="XBS19733.1"/>
    <property type="molecule type" value="Genomic_DNA"/>
</dbReference>
<feature type="transmembrane region" description="Helical" evidence="1">
    <location>
        <begin position="130"/>
        <end position="148"/>
    </location>
</feature>
<reference evidence="2 3" key="1">
    <citation type="journal article" date="2024" name="Microbiology">
        <title>Methylomarinum rosea sp. nov., a novel halophilic methanotrophic bacterium from the hypersaline Lake Elton.</title>
        <authorList>
            <person name="Suleimanov R.Z."/>
            <person name="Oshkin I.Y."/>
            <person name="Danilova O.V."/>
            <person name="Suzina N.E."/>
            <person name="Dedysh S.N."/>
        </authorList>
    </citation>
    <scope>NUCLEOTIDE SEQUENCE [LARGE SCALE GENOMIC DNA]</scope>
    <source>
        <strain evidence="2 3">Ch1-1</strain>
    </source>
</reference>
<evidence type="ECO:0000313" key="3">
    <source>
        <dbReference type="Proteomes" id="UP001225378"/>
    </source>
</evidence>
<feature type="transmembrane region" description="Helical" evidence="1">
    <location>
        <begin position="75"/>
        <end position="93"/>
    </location>
</feature>
<feature type="transmembrane region" description="Helical" evidence="1">
    <location>
        <begin position="22"/>
        <end position="46"/>
    </location>
</feature>
<accession>A0AAU7NRX0</accession>
<evidence type="ECO:0000313" key="2">
    <source>
        <dbReference type="EMBL" id="XBS19733.1"/>
    </source>
</evidence>
<protein>
    <submittedName>
        <fullName evidence="2">Uncharacterized protein</fullName>
    </submittedName>
</protein>
<organism evidence="2 3">
    <name type="scientific">Methylomarinum roseum</name>
    <dbReference type="NCBI Taxonomy" id="3067653"/>
    <lineage>
        <taxon>Bacteria</taxon>
        <taxon>Pseudomonadati</taxon>
        <taxon>Pseudomonadota</taxon>
        <taxon>Gammaproteobacteria</taxon>
        <taxon>Methylococcales</taxon>
        <taxon>Methylococcaceae</taxon>
        <taxon>Methylomarinum</taxon>
    </lineage>
</organism>
<sequence length="149" mass="17603">MTDKIIALLQPLRGYTLSFRKILRALVIATLIIMPEEIFDLLFTLLEYAFEGFELLLEEAIQHFFHLNKADTQRYVFYILIALAAAVAVVLCLKAPDWWRRLKTTSTQAYQQQKEETRRYWAHLNRMQRILLVSVYLPLGLYITSFFII</sequence>
<proteinExistence type="predicted"/>
<dbReference type="AlphaFoldDB" id="A0AAU7NRX0"/>
<keyword evidence="1" id="KW-0812">Transmembrane</keyword>
<dbReference type="Proteomes" id="UP001225378">
    <property type="component" value="Chromosome"/>
</dbReference>
<dbReference type="KEGG" id="mech:Q9L42_015400"/>
<gene>
    <name evidence="2" type="ORF">Q9L42_015400</name>
</gene>